<feature type="region of interest" description="Disordered" evidence="1">
    <location>
        <begin position="198"/>
        <end position="218"/>
    </location>
</feature>
<sequence>MSETLFDIVFFGILQPGKDKETVMQNMAALFKTDANKLTPYFSGERKVIKGKINAAAAEKYKVALENVGLSIKIEPCEVAGTNETAAKPEQNKETNIDTSGLTLAAAGSDVVENPVATPAQKINDISDISMSEIGANVIENPIITPAQKIDDISDISMADAGSDVFEKPPEKIAPQQIDSIDGVNLAEAGADLIENPKPVAAAKIPDTGELSLSDEKT</sequence>
<reference evidence="2" key="1">
    <citation type="submission" date="2018-06" db="EMBL/GenBank/DDBJ databases">
        <authorList>
            <person name="Zhirakovskaya E."/>
        </authorList>
    </citation>
    <scope>NUCLEOTIDE SEQUENCE</scope>
</reference>
<dbReference type="AlphaFoldDB" id="A0A3B0WJ45"/>
<gene>
    <name evidence="2" type="ORF">MNBD_GAMMA06-1492</name>
</gene>
<protein>
    <submittedName>
        <fullName evidence="2">Uncharacterized protein</fullName>
    </submittedName>
</protein>
<organism evidence="2">
    <name type="scientific">hydrothermal vent metagenome</name>
    <dbReference type="NCBI Taxonomy" id="652676"/>
    <lineage>
        <taxon>unclassified sequences</taxon>
        <taxon>metagenomes</taxon>
        <taxon>ecological metagenomes</taxon>
    </lineage>
</organism>
<evidence type="ECO:0000313" key="2">
    <source>
        <dbReference type="EMBL" id="VAW55351.1"/>
    </source>
</evidence>
<name>A0A3B0WJ45_9ZZZZ</name>
<accession>A0A3B0WJ45</accession>
<evidence type="ECO:0000256" key="1">
    <source>
        <dbReference type="SAM" id="MobiDB-lite"/>
    </source>
</evidence>
<proteinExistence type="predicted"/>
<dbReference type="EMBL" id="UOFD01000088">
    <property type="protein sequence ID" value="VAW55351.1"/>
    <property type="molecule type" value="Genomic_DNA"/>
</dbReference>